<dbReference type="SUPFAM" id="SSF56519">
    <property type="entry name" value="Penicillin binding protein dimerisation domain"/>
    <property type="match status" value="1"/>
</dbReference>
<proteinExistence type="predicted"/>
<dbReference type="InterPro" id="IPR050515">
    <property type="entry name" value="Beta-lactam/transpept"/>
</dbReference>
<dbReference type="AlphaFoldDB" id="A0A1G1Z9K0"/>
<dbReference type="Gene3D" id="3.30.450.330">
    <property type="match status" value="1"/>
</dbReference>
<dbReference type="InterPro" id="IPR012338">
    <property type="entry name" value="Beta-lactam/transpept-like"/>
</dbReference>
<dbReference type="EMBL" id="MHJB01000011">
    <property type="protein sequence ID" value="OGY61318.1"/>
    <property type="molecule type" value="Genomic_DNA"/>
</dbReference>
<dbReference type="GO" id="GO:0005886">
    <property type="term" value="C:plasma membrane"/>
    <property type="evidence" value="ECO:0007669"/>
    <property type="project" value="TreeGrafter"/>
</dbReference>
<dbReference type="Pfam" id="PF00905">
    <property type="entry name" value="Transpeptidase"/>
    <property type="match status" value="1"/>
</dbReference>
<comment type="caution">
    <text evidence="5">The sequence shown here is derived from an EMBL/GenBank/DDBJ whole genome shotgun (WGS) entry which is preliminary data.</text>
</comment>
<dbReference type="SUPFAM" id="SSF56601">
    <property type="entry name" value="beta-lactamase/transpeptidase-like"/>
    <property type="match status" value="1"/>
</dbReference>
<dbReference type="Pfam" id="PF03717">
    <property type="entry name" value="PBP_dimer"/>
    <property type="match status" value="1"/>
</dbReference>
<evidence type="ECO:0000256" key="1">
    <source>
        <dbReference type="ARBA" id="ARBA00004370"/>
    </source>
</evidence>
<protein>
    <recommendedName>
        <fullName evidence="7">Penicillin-binding protein transpeptidase domain-containing protein</fullName>
    </recommendedName>
</protein>
<reference evidence="5 6" key="1">
    <citation type="journal article" date="2016" name="Nat. Commun.">
        <title>Thousands of microbial genomes shed light on interconnected biogeochemical processes in an aquifer system.</title>
        <authorList>
            <person name="Anantharaman K."/>
            <person name="Brown C.T."/>
            <person name="Hug L.A."/>
            <person name="Sharon I."/>
            <person name="Castelle C.J."/>
            <person name="Probst A.J."/>
            <person name="Thomas B.C."/>
            <person name="Singh A."/>
            <person name="Wilkins M.J."/>
            <person name="Karaoz U."/>
            <person name="Brodie E.L."/>
            <person name="Williams K.H."/>
            <person name="Hubbard S.S."/>
            <person name="Banfield J.F."/>
        </authorList>
    </citation>
    <scope>NUCLEOTIDE SEQUENCE [LARGE SCALE GENOMIC DNA]</scope>
</reference>
<evidence type="ECO:0000256" key="2">
    <source>
        <dbReference type="ARBA" id="ARBA00023136"/>
    </source>
</evidence>
<dbReference type="PANTHER" id="PTHR30627">
    <property type="entry name" value="PEPTIDOGLYCAN D,D-TRANSPEPTIDASE"/>
    <property type="match status" value="1"/>
</dbReference>
<evidence type="ECO:0000259" key="4">
    <source>
        <dbReference type="Pfam" id="PF03717"/>
    </source>
</evidence>
<feature type="domain" description="Penicillin-binding protein transpeptidase" evidence="3">
    <location>
        <begin position="232"/>
        <end position="515"/>
    </location>
</feature>
<evidence type="ECO:0000313" key="6">
    <source>
        <dbReference type="Proteomes" id="UP000176571"/>
    </source>
</evidence>
<keyword evidence="2" id="KW-0472">Membrane</keyword>
<feature type="domain" description="Penicillin-binding protein dimerisation" evidence="4">
    <location>
        <begin position="50"/>
        <end position="190"/>
    </location>
</feature>
<evidence type="ECO:0000313" key="5">
    <source>
        <dbReference type="EMBL" id="OGY61318.1"/>
    </source>
</evidence>
<gene>
    <name evidence="5" type="ORF">A3F99_02780</name>
</gene>
<dbReference type="Proteomes" id="UP000176571">
    <property type="component" value="Unassembled WGS sequence"/>
</dbReference>
<dbReference type="Gene3D" id="3.40.710.10">
    <property type="entry name" value="DD-peptidase/beta-lactamase superfamily"/>
    <property type="match status" value="1"/>
</dbReference>
<sequence length="539" mass="58705">MGVRLTVLVGLVSLLYGALVFKLYDVQVQNGEAYKAQAFSQHVLAGLLDPVRGNIYFTDRSGNSIPAAISKEYPTIYVNPKEVGDDKPRVVEILNALGVIEEDEIEFILAKKNDLYESIVKRATDEQVSMVTESNIKAVDVDYKRSRLYPLATIASHILGFVSADEDVGGAYGIESEYQDRLRGQTGVSSGDKVVSRAETGKDLDLTIDLNIQREAEKILGNLVEKYKAEQGLVIVQNPKTGAILTMAATPNFDPNTYNEFSISTFLNPNVESVYEPGSIFKMITMASALDAGKITPETTYNDTGSLVLNGKTIRNWDLKAHGVMTMTQVIEKSLNTGAAFAERALGPEDFYDYLVKFGLKDKTGIDLPGEVVGSLRPLEVDKRDVNFATASFGQGISVTPIGLLRAMSAIANHGVMMKPYLNAEKDPEEVGRIISEDASRKTVGMMVNAVNIAQIAKIQNYNVAGKTGTAQIPARGGYTDDVINTYVGFAPAYNPKFIILIRMDKPAGAPLAGLTVVPAFRDLAQFILNYYNVPPDNL</sequence>
<name>A0A1G1Z9K0_9BACT</name>
<dbReference type="InterPro" id="IPR001460">
    <property type="entry name" value="PCN-bd_Tpept"/>
</dbReference>
<evidence type="ECO:0008006" key="7">
    <source>
        <dbReference type="Google" id="ProtNLM"/>
    </source>
</evidence>
<dbReference type="PANTHER" id="PTHR30627:SF1">
    <property type="entry name" value="PEPTIDOGLYCAN D,D-TRANSPEPTIDASE FTSI"/>
    <property type="match status" value="1"/>
</dbReference>
<dbReference type="GO" id="GO:0071555">
    <property type="term" value="P:cell wall organization"/>
    <property type="evidence" value="ECO:0007669"/>
    <property type="project" value="TreeGrafter"/>
</dbReference>
<dbReference type="InterPro" id="IPR005311">
    <property type="entry name" value="PBP_dimer"/>
</dbReference>
<organism evidence="5 6">
    <name type="scientific">Candidatus Colwellbacteria bacterium RIFCSPLOWO2_12_FULL_43_11</name>
    <dbReference type="NCBI Taxonomy" id="1797693"/>
    <lineage>
        <taxon>Bacteria</taxon>
        <taxon>Candidatus Colwelliibacteriota</taxon>
    </lineage>
</organism>
<dbReference type="GO" id="GO:0008658">
    <property type="term" value="F:penicillin binding"/>
    <property type="evidence" value="ECO:0007669"/>
    <property type="project" value="InterPro"/>
</dbReference>
<dbReference type="STRING" id="1797693.A3F99_02780"/>
<dbReference type="InterPro" id="IPR036138">
    <property type="entry name" value="PBP_dimer_sf"/>
</dbReference>
<dbReference type="Gene3D" id="3.90.1310.10">
    <property type="entry name" value="Penicillin-binding protein 2a (Domain 2)"/>
    <property type="match status" value="1"/>
</dbReference>
<evidence type="ECO:0000259" key="3">
    <source>
        <dbReference type="Pfam" id="PF00905"/>
    </source>
</evidence>
<accession>A0A1G1Z9K0</accession>
<comment type="subcellular location">
    <subcellularLocation>
        <location evidence="1">Membrane</location>
    </subcellularLocation>
</comment>